<comment type="caution">
    <text evidence="2">The sequence shown here is derived from an EMBL/GenBank/DDBJ whole genome shotgun (WGS) entry which is preliminary data.</text>
</comment>
<dbReference type="Pfam" id="PF08241">
    <property type="entry name" value="Methyltransf_11"/>
    <property type="match status" value="1"/>
</dbReference>
<protein>
    <submittedName>
        <fullName evidence="2">Class I SAM-dependent methyltransferase</fullName>
        <ecNumber evidence="2">2.1.1.-</ecNumber>
    </submittedName>
</protein>
<dbReference type="EC" id="2.1.1.-" evidence="2"/>
<sequence>MFNVIRKTEYWDALDNPAVFRKLGGFTLKALDGLKHIQDAWTLNRVHHVKNARVLEIGGGLSRVLPAMDESNERWNLDEFLGAGNGVLEAPDMPGIRLLRKTMGSFAQELEDAYFDLAFSISVIEHIPHKALDDFWRDHARILAPGGLAVHTIDLYLGDEPDSGVAGRLKFYKEMPARYGLVPVDVPAIGERIAFECDMASNSDWGMWRWNKNVPALRDTRAACQSVSLGMVLRKA</sequence>
<dbReference type="Proteomes" id="UP001595705">
    <property type="component" value="Unassembled WGS sequence"/>
</dbReference>
<dbReference type="RefSeq" id="WP_386741772.1">
    <property type="nucleotide sequence ID" value="NZ_JBHRYA010000001.1"/>
</dbReference>
<keyword evidence="2" id="KW-0808">Transferase</keyword>
<dbReference type="EMBL" id="JBHRYA010000001">
    <property type="protein sequence ID" value="MFC3714814.1"/>
    <property type="molecule type" value="Genomic_DNA"/>
</dbReference>
<evidence type="ECO:0000313" key="3">
    <source>
        <dbReference type="Proteomes" id="UP001595705"/>
    </source>
</evidence>
<proteinExistence type="predicted"/>
<organism evidence="2 3">
    <name type="scientific">Luteimonas soli</name>
    <dbReference type="NCBI Taxonomy" id="1648966"/>
    <lineage>
        <taxon>Bacteria</taxon>
        <taxon>Pseudomonadati</taxon>
        <taxon>Pseudomonadota</taxon>
        <taxon>Gammaproteobacteria</taxon>
        <taxon>Lysobacterales</taxon>
        <taxon>Lysobacteraceae</taxon>
        <taxon>Luteimonas</taxon>
    </lineage>
</organism>
<gene>
    <name evidence="2" type="ORF">ACFONC_01405</name>
</gene>
<name>A0ABV7XFA7_9GAMM</name>
<dbReference type="GO" id="GO:0008168">
    <property type="term" value="F:methyltransferase activity"/>
    <property type="evidence" value="ECO:0007669"/>
    <property type="project" value="UniProtKB-KW"/>
</dbReference>
<evidence type="ECO:0000313" key="2">
    <source>
        <dbReference type="EMBL" id="MFC3714814.1"/>
    </source>
</evidence>
<reference evidence="3" key="1">
    <citation type="journal article" date="2019" name="Int. J. Syst. Evol. Microbiol.">
        <title>The Global Catalogue of Microorganisms (GCM) 10K type strain sequencing project: providing services to taxonomists for standard genome sequencing and annotation.</title>
        <authorList>
            <consortium name="The Broad Institute Genomics Platform"/>
            <consortium name="The Broad Institute Genome Sequencing Center for Infectious Disease"/>
            <person name="Wu L."/>
            <person name="Ma J."/>
        </authorList>
    </citation>
    <scope>NUCLEOTIDE SEQUENCE [LARGE SCALE GENOMIC DNA]</scope>
    <source>
        <strain evidence="3">KCTC 42441</strain>
    </source>
</reference>
<keyword evidence="2" id="KW-0489">Methyltransferase</keyword>
<accession>A0ABV7XFA7</accession>
<dbReference type="Gene3D" id="3.40.50.150">
    <property type="entry name" value="Vaccinia Virus protein VP39"/>
    <property type="match status" value="1"/>
</dbReference>
<dbReference type="InterPro" id="IPR013216">
    <property type="entry name" value="Methyltransf_11"/>
</dbReference>
<dbReference type="GO" id="GO:0032259">
    <property type="term" value="P:methylation"/>
    <property type="evidence" value="ECO:0007669"/>
    <property type="project" value="UniProtKB-KW"/>
</dbReference>
<dbReference type="InterPro" id="IPR029063">
    <property type="entry name" value="SAM-dependent_MTases_sf"/>
</dbReference>
<evidence type="ECO:0000259" key="1">
    <source>
        <dbReference type="Pfam" id="PF08241"/>
    </source>
</evidence>
<keyword evidence="3" id="KW-1185">Reference proteome</keyword>
<dbReference type="SUPFAM" id="SSF53335">
    <property type="entry name" value="S-adenosyl-L-methionine-dependent methyltransferases"/>
    <property type="match status" value="1"/>
</dbReference>
<feature type="domain" description="Methyltransferase type 11" evidence="1">
    <location>
        <begin position="109"/>
        <end position="150"/>
    </location>
</feature>